<dbReference type="Proteomes" id="UP001295444">
    <property type="component" value="Chromosome 03"/>
</dbReference>
<dbReference type="AlphaFoldDB" id="A0AAD1RL18"/>
<sequence length="110" mass="12342">MAVLTEHLLSHWEAKFHAAFDALCEAFLSRIESCQKKLPITSTAKVEVFSGNPVLCSSSRPRANMGECPSSVHNPVRMLAEQKCCRTAALPIELEGFRPYRHQLIHRPVL</sequence>
<keyword evidence="2" id="KW-1185">Reference proteome</keyword>
<proteinExistence type="predicted"/>
<evidence type="ECO:0000313" key="2">
    <source>
        <dbReference type="Proteomes" id="UP001295444"/>
    </source>
</evidence>
<name>A0AAD1RL18_PELCU</name>
<accession>A0AAD1RL18</accession>
<feature type="non-terminal residue" evidence="1">
    <location>
        <position position="110"/>
    </location>
</feature>
<protein>
    <submittedName>
        <fullName evidence="1">Uncharacterized protein</fullName>
    </submittedName>
</protein>
<organism evidence="1 2">
    <name type="scientific">Pelobates cultripes</name>
    <name type="common">Western spadefoot toad</name>
    <dbReference type="NCBI Taxonomy" id="61616"/>
    <lineage>
        <taxon>Eukaryota</taxon>
        <taxon>Metazoa</taxon>
        <taxon>Chordata</taxon>
        <taxon>Craniata</taxon>
        <taxon>Vertebrata</taxon>
        <taxon>Euteleostomi</taxon>
        <taxon>Amphibia</taxon>
        <taxon>Batrachia</taxon>
        <taxon>Anura</taxon>
        <taxon>Pelobatoidea</taxon>
        <taxon>Pelobatidae</taxon>
        <taxon>Pelobates</taxon>
    </lineage>
</organism>
<dbReference type="EMBL" id="OW240914">
    <property type="protein sequence ID" value="CAH2273982.1"/>
    <property type="molecule type" value="Genomic_DNA"/>
</dbReference>
<gene>
    <name evidence="1" type="ORF">PECUL_23A017571</name>
</gene>
<reference evidence="1" key="1">
    <citation type="submission" date="2022-03" db="EMBL/GenBank/DDBJ databases">
        <authorList>
            <person name="Alioto T."/>
            <person name="Alioto T."/>
            <person name="Gomez Garrido J."/>
        </authorList>
    </citation>
    <scope>NUCLEOTIDE SEQUENCE</scope>
</reference>
<evidence type="ECO:0000313" key="1">
    <source>
        <dbReference type="EMBL" id="CAH2273982.1"/>
    </source>
</evidence>